<evidence type="ECO:0000313" key="1">
    <source>
        <dbReference type="EMBL" id="CAH16591.1"/>
    </source>
</evidence>
<evidence type="ECO:0000313" key="2">
    <source>
        <dbReference type="Proteomes" id="UP000002517"/>
    </source>
</evidence>
<dbReference type="Gene3D" id="3.10.450.50">
    <property type="match status" value="1"/>
</dbReference>
<protein>
    <submittedName>
        <fullName evidence="1">Uncharacterized protein</fullName>
    </submittedName>
</protein>
<name>Q5WU21_LEGPL</name>
<reference evidence="1 2" key="1">
    <citation type="journal article" date="2004" name="Nat. Genet.">
        <title>Evidence in the Legionella pneumophila genome for exploitation of host cell functions and high genome plasticity.</title>
        <authorList>
            <person name="Cazalet C."/>
            <person name="Rusniok C."/>
            <person name="Bruggemann H."/>
            <person name="Zidane N."/>
            <person name="Magnier A."/>
            <person name="Ma L."/>
            <person name="Tichit M."/>
            <person name="Jarraud S."/>
            <person name="Bouchier C."/>
            <person name="Vandenesch F."/>
            <person name="Kunst F."/>
            <person name="Etienne J."/>
            <person name="Glaser P."/>
            <person name="Buchrieser C."/>
        </authorList>
    </citation>
    <scope>NUCLEOTIDE SEQUENCE [LARGE SCALE GENOMIC DNA]</scope>
    <source>
        <strain evidence="1 2">Lens</strain>
    </source>
</reference>
<dbReference type="InterPro" id="IPR004027">
    <property type="entry name" value="SEC_C_motif"/>
</dbReference>
<accession>Q5WU21</accession>
<dbReference type="Proteomes" id="UP000002517">
    <property type="component" value="Chromosome"/>
</dbReference>
<dbReference type="AlphaFoldDB" id="Q5WU21"/>
<sequence>MSGFREKPSRPLHVEQDLQRSIWNIGYDDRFEHKAQGTLIRSAPKIGRNDPCHCGSGVKFKKCCLN</sequence>
<proteinExistence type="predicted"/>
<dbReference type="SUPFAM" id="SSF103642">
    <property type="entry name" value="Sec-C motif"/>
    <property type="match status" value="1"/>
</dbReference>
<dbReference type="EMBL" id="CR628337">
    <property type="protein sequence ID" value="CAH16591.1"/>
    <property type="molecule type" value="Genomic_DNA"/>
</dbReference>
<dbReference type="HOGENOM" id="CLU_2825829_0_0_6"/>
<dbReference type="RefSeq" id="WP_011216315.1">
    <property type="nucleotide sequence ID" value="NC_006369.1"/>
</dbReference>
<dbReference type="Pfam" id="PF02810">
    <property type="entry name" value="SEC-C"/>
    <property type="match status" value="1"/>
</dbReference>
<gene>
    <name evidence="1" type="ordered locus">lpl2351</name>
</gene>
<dbReference type="KEGG" id="lpf:lpl2351"/>
<organism evidence="1 2">
    <name type="scientific">Legionella pneumophila (strain Lens)</name>
    <dbReference type="NCBI Taxonomy" id="297245"/>
    <lineage>
        <taxon>Bacteria</taxon>
        <taxon>Pseudomonadati</taxon>
        <taxon>Pseudomonadota</taxon>
        <taxon>Gammaproteobacteria</taxon>
        <taxon>Legionellales</taxon>
        <taxon>Legionellaceae</taxon>
        <taxon>Legionella</taxon>
    </lineage>
</organism>
<dbReference type="LegioList" id="lpl2351"/>